<keyword evidence="2" id="KW-1133">Transmembrane helix</keyword>
<dbReference type="EMBL" id="LT906467">
    <property type="protein sequence ID" value="SNV83784.1"/>
    <property type="molecule type" value="Genomic_DNA"/>
</dbReference>
<organism evidence="4 6">
    <name type="scientific">Corynebacterium imitans</name>
    <dbReference type="NCBI Taxonomy" id="156978"/>
    <lineage>
        <taxon>Bacteria</taxon>
        <taxon>Bacillati</taxon>
        <taxon>Actinomycetota</taxon>
        <taxon>Actinomycetes</taxon>
        <taxon>Mycobacteriales</taxon>
        <taxon>Corynebacteriaceae</taxon>
        <taxon>Corynebacterium</taxon>
    </lineage>
</organism>
<feature type="region of interest" description="Disordered" evidence="1">
    <location>
        <begin position="725"/>
        <end position="787"/>
    </location>
</feature>
<keyword evidence="2" id="KW-0812">Transmembrane</keyword>
<dbReference type="Proteomes" id="UP000028780">
    <property type="component" value="Chromosome"/>
</dbReference>
<feature type="signal peptide" evidence="3">
    <location>
        <begin position="1"/>
        <end position="28"/>
    </location>
</feature>
<proteinExistence type="predicted"/>
<evidence type="ECO:0000256" key="3">
    <source>
        <dbReference type="SAM" id="SignalP"/>
    </source>
</evidence>
<gene>
    <name evidence="4" type="ORF">CIMIT_10495</name>
    <name evidence="5" type="ORF">SAMEA4535761_02156</name>
</gene>
<dbReference type="AlphaFoldDB" id="A0A076NPY7"/>
<feature type="region of interest" description="Disordered" evidence="1">
    <location>
        <begin position="543"/>
        <end position="576"/>
    </location>
</feature>
<evidence type="ECO:0000313" key="6">
    <source>
        <dbReference type="Proteomes" id="UP000028780"/>
    </source>
</evidence>
<reference evidence="5 7" key="2">
    <citation type="submission" date="2017-06" db="EMBL/GenBank/DDBJ databases">
        <authorList>
            <consortium name="Pathogen Informatics"/>
        </authorList>
    </citation>
    <scope>NUCLEOTIDE SEQUENCE [LARGE SCALE GENOMIC DNA]</scope>
    <source>
        <strain evidence="5 7">NCTC13015</strain>
    </source>
</reference>
<name>A0A076NPY7_9CORY</name>
<evidence type="ECO:0000313" key="7">
    <source>
        <dbReference type="Proteomes" id="UP000215374"/>
    </source>
</evidence>
<dbReference type="InterPro" id="IPR024079">
    <property type="entry name" value="MetalloPept_cat_dom_sf"/>
</dbReference>
<dbReference type="Gene3D" id="3.40.390.10">
    <property type="entry name" value="Collagenase (Catalytic Domain)"/>
    <property type="match status" value="1"/>
</dbReference>
<feature type="compositionally biased region" description="Low complexity" evidence="1">
    <location>
        <begin position="543"/>
        <end position="555"/>
    </location>
</feature>
<feature type="compositionally biased region" description="Basic and acidic residues" evidence="1">
    <location>
        <begin position="563"/>
        <end position="576"/>
    </location>
</feature>
<dbReference type="OrthoDB" id="369088at2"/>
<dbReference type="RefSeq" id="WP_038592569.1">
    <property type="nucleotide sequence ID" value="NZ_CP009211.1"/>
</dbReference>
<keyword evidence="2" id="KW-0472">Membrane</keyword>
<evidence type="ECO:0000256" key="2">
    <source>
        <dbReference type="SAM" id="Phobius"/>
    </source>
</evidence>
<feature type="transmembrane region" description="Helical" evidence="2">
    <location>
        <begin position="792"/>
        <end position="814"/>
    </location>
</feature>
<dbReference type="GO" id="GO:0008237">
    <property type="term" value="F:metallopeptidase activity"/>
    <property type="evidence" value="ECO:0007669"/>
    <property type="project" value="InterPro"/>
</dbReference>
<protein>
    <recommendedName>
        <fullName evidence="8">Secreted protein</fullName>
    </recommendedName>
</protein>
<dbReference type="HOGENOM" id="CLU_372437_0_0_11"/>
<evidence type="ECO:0000313" key="5">
    <source>
        <dbReference type="EMBL" id="SNV83784.1"/>
    </source>
</evidence>
<evidence type="ECO:0000256" key="1">
    <source>
        <dbReference type="SAM" id="MobiDB-lite"/>
    </source>
</evidence>
<dbReference type="SUPFAM" id="SSF55486">
    <property type="entry name" value="Metalloproteases ('zincins'), catalytic domain"/>
    <property type="match status" value="1"/>
</dbReference>
<dbReference type="EMBL" id="CP009211">
    <property type="protein sequence ID" value="AIJ34256.1"/>
    <property type="molecule type" value="Genomic_DNA"/>
</dbReference>
<feature type="compositionally biased region" description="Low complexity" evidence="1">
    <location>
        <begin position="766"/>
        <end position="787"/>
    </location>
</feature>
<reference evidence="4 6" key="1">
    <citation type="submission" date="2014-08" db="EMBL/GenBank/DDBJ databases">
        <title>Complete genome sequence of Corynebacterium imitans DSM 44264, isolated from a five-month-old boy with suspected pharyngeal diphtheria.</title>
        <authorList>
            <person name="Mollmann S."/>
            <person name="Albersmeier A."/>
            <person name="Ruckert C."/>
            <person name="Tauch A."/>
        </authorList>
    </citation>
    <scope>NUCLEOTIDE SEQUENCE [LARGE SCALE GENOMIC DNA]</scope>
    <source>
        <strain evidence="4 6">DSM 44264</strain>
    </source>
</reference>
<feature type="chain" id="PRO_5001715489" description="Secreted protein" evidence="3">
    <location>
        <begin position="29"/>
        <end position="819"/>
    </location>
</feature>
<evidence type="ECO:0000313" key="4">
    <source>
        <dbReference type="EMBL" id="AIJ34256.1"/>
    </source>
</evidence>
<dbReference type="PROSITE" id="PS51257">
    <property type="entry name" value="PROKAR_LIPOPROTEIN"/>
    <property type="match status" value="1"/>
</dbReference>
<keyword evidence="6" id="KW-1185">Reference proteome</keyword>
<sequence length="819" mass="87334">MRARTLTALVAATTLGAACLSGPGVAEAEVTPRDYSVEVTTGAEGGFRTVDASKGRVSWLYFGHTNPSISMLQNALYIDAAADGIPVTYAADETRVEPTSADGVDTVTLTHVDEHAQVEMVRTFRVTPDAVDVDVQLRNLGETARELSVTLAHGTLDRARQATATRDGDVLDVAIGDAYTLTADFGGAARLGAGADREAAVQDAARGTWEAGPKDARYQAGEYAQTVAPGESLHAHLKLRGAAAAALNDADGDGFPDRWELEGFTTKGGSEFPLNVWGSDPETPDLFLQLNWMKPEWETLGCADRSHYAPTPEDFAAFTACSRANTNTYEPSRASLNQLVKVFEKQGIRLHIDAGEHYTNIPGYTTHHGGPTEEYAQYFFGGGDTPSVQPGIKLLQERDRLLGPRADVFRVGIIGGQQSPGNYSSGTGLVRDGAFFVSKNDLMTSQEQVRNSILHEYGHNLGLTHSGAYNVERPDSDYVPNYQSVMNYLYQFAYFDYSDSPSRPSPGVPLPRACTDTDITCFNGDYDIAPDWRNVELVNGRVGSAEGRAGTSTAGGSTGTDPAPEHPADPEHTNQSEVTVRDLEKNAAQFNNGKAGFRVLKDPTDPNVIVANRTDSTVKVELSNLGLRPHRYRVEATYPGGTWSEVVEVASALSDTSKLPLSIPITNTDGYTQATMPIQFRVYNQDGRLVADETQEFSVLTYTKAQMQSLIDELTRTNSPLLAHAQDVFGSPDPGHGRPTTTPVPTRPNDTLTTPTRAPGVTDLGPAKPTAAPTSSATPTPAVPAAPGSSTAGIAIGVILGLLTVLGLGAGVAAQMGLF</sequence>
<dbReference type="KEGG" id="cii:CIMIT_10495"/>
<dbReference type="eggNOG" id="ENOG502Z9FF">
    <property type="taxonomic scope" value="Bacteria"/>
</dbReference>
<evidence type="ECO:0008006" key="8">
    <source>
        <dbReference type="Google" id="ProtNLM"/>
    </source>
</evidence>
<keyword evidence="3" id="KW-0732">Signal</keyword>
<dbReference type="Proteomes" id="UP000215374">
    <property type="component" value="Chromosome 1"/>
</dbReference>
<accession>A0A076NPY7</accession>
<feature type="compositionally biased region" description="Low complexity" evidence="1">
    <location>
        <begin position="738"/>
        <end position="748"/>
    </location>
</feature>